<name>A0A538SXA0_UNCEI</name>
<evidence type="ECO:0000256" key="1">
    <source>
        <dbReference type="SAM" id="MobiDB-lite"/>
    </source>
</evidence>
<dbReference type="EMBL" id="VBOU01000009">
    <property type="protein sequence ID" value="TMQ55991.1"/>
    <property type="molecule type" value="Genomic_DNA"/>
</dbReference>
<evidence type="ECO:0000313" key="3">
    <source>
        <dbReference type="EMBL" id="TMQ55991.1"/>
    </source>
</evidence>
<gene>
    <name evidence="3" type="ORF">E6K74_01495</name>
</gene>
<feature type="compositionally biased region" description="Basic and acidic residues" evidence="1">
    <location>
        <begin position="60"/>
        <end position="87"/>
    </location>
</feature>
<proteinExistence type="predicted"/>
<accession>A0A538SXA0</accession>
<dbReference type="AlphaFoldDB" id="A0A538SXA0"/>
<feature type="chain" id="PRO_5022127358" evidence="2">
    <location>
        <begin position="27"/>
        <end position="87"/>
    </location>
</feature>
<reference evidence="3 4" key="1">
    <citation type="journal article" date="2019" name="Nat. Microbiol.">
        <title>Mediterranean grassland soil C-N compound turnover is dependent on rainfall and depth, and is mediated by genomically divergent microorganisms.</title>
        <authorList>
            <person name="Diamond S."/>
            <person name="Andeer P.F."/>
            <person name="Li Z."/>
            <person name="Crits-Christoph A."/>
            <person name="Burstein D."/>
            <person name="Anantharaman K."/>
            <person name="Lane K.R."/>
            <person name="Thomas B.C."/>
            <person name="Pan C."/>
            <person name="Northen T.R."/>
            <person name="Banfield J.F."/>
        </authorList>
    </citation>
    <scope>NUCLEOTIDE SEQUENCE [LARGE SCALE GENOMIC DNA]</scope>
    <source>
        <strain evidence="3">WS_4</strain>
    </source>
</reference>
<comment type="caution">
    <text evidence="3">The sequence shown here is derived from an EMBL/GenBank/DDBJ whole genome shotgun (WGS) entry which is preliminary data.</text>
</comment>
<sequence>MKRRIAVGLALAMALLGSTAAGTVMAQTPDPRRDPASEPRQNATDESWRADDQGDVAGSWDRRDNHSDQGYDTRDQRNNGDRRNGWG</sequence>
<dbReference type="Proteomes" id="UP000319829">
    <property type="component" value="Unassembled WGS sequence"/>
</dbReference>
<feature type="signal peptide" evidence="2">
    <location>
        <begin position="1"/>
        <end position="26"/>
    </location>
</feature>
<organism evidence="3 4">
    <name type="scientific">Eiseniibacteriota bacterium</name>
    <dbReference type="NCBI Taxonomy" id="2212470"/>
    <lineage>
        <taxon>Bacteria</taxon>
        <taxon>Candidatus Eiseniibacteriota</taxon>
    </lineage>
</organism>
<feature type="region of interest" description="Disordered" evidence="1">
    <location>
        <begin position="23"/>
        <end position="87"/>
    </location>
</feature>
<protein>
    <submittedName>
        <fullName evidence="3">Uncharacterized protein</fullName>
    </submittedName>
</protein>
<keyword evidence="2" id="KW-0732">Signal</keyword>
<evidence type="ECO:0000256" key="2">
    <source>
        <dbReference type="SAM" id="SignalP"/>
    </source>
</evidence>
<evidence type="ECO:0000313" key="4">
    <source>
        <dbReference type="Proteomes" id="UP000319829"/>
    </source>
</evidence>